<feature type="compositionally biased region" description="Polar residues" evidence="1">
    <location>
        <begin position="69"/>
        <end position="91"/>
    </location>
</feature>
<feature type="compositionally biased region" description="Basic and acidic residues" evidence="1">
    <location>
        <begin position="291"/>
        <end position="303"/>
    </location>
</feature>
<organism evidence="3 4">
    <name type="scientific">Fasciolopsis buskii</name>
    <dbReference type="NCBI Taxonomy" id="27845"/>
    <lineage>
        <taxon>Eukaryota</taxon>
        <taxon>Metazoa</taxon>
        <taxon>Spiralia</taxon>
        <taxon>Lophotrochozoa</taxon>
        <taxon>Platyhelminthes</taxon>
        <taxon>Trematoda</taxon>
        <taxon>Digenea</taxon>
        <taxon>Plagiorchiida</taxon>
        <taxon>Echinostomata</taxon>
        <taxon>Echinostomatoidea</taxon>
        <taxon>Fasciolidae</taxon>
        <taxon>Fasciolopsis</taxon>
    </lineage>
</organism>
<comment type="caution">
    <text evidence="3">The sequence shown here is derived from an EMBL/GenBank/DDBJ whole genome shotgun (WGS) entry which is preliminary data.</text>
</comment>
<feature type="region of interest" description="Disordered" evidence="1">
    <location>
        <begin position="64"/>
        <end position="133"/>
    </location>
</feature>
<feature type="compositionally biased region" description="Basic residues" evidence="1">
    <location>
        <begin position="384"/>
        <end position="394"/>
    </location>
</feature>
<evidence type="ECO:0000313" key="3">
    <source>
        <dbReference type="EMBL" id="KAA0195500.1"/>
    </source>
</evidence>
<accession>A0A8E0VL46</accession>
<gene>
    <name evidence="3" type="ORF">FBUS_00939</name>
</gene>
<feature type="compositionally biased region" description="Low complexity" evidence="1">
    <location>
        <begin position="606"/>
        <end position="615"/>
    </location>
</feature>
<dbReference type="EMBL" id="LUCM01003661">
    <property type="protein sequence ID" value="KAA0195500.1"/>
    <property type="molecule type" value="Genomic_DNA"/>
</dbReference>
<name>A0A8E0VL46_9TREM</name>
<keyword evidence="2" id="KW-0732">Signal</keyword>
<evidence type="ECO:0000313" key="4">
    <source>
        <dbReference type="Proteomes" id="UP000728185"/>
    </source>
</evidence>
<sequence>MAIVICKFRLLCLIFRHPAASVPTFHYTEDLLEAARKLNFMAGTQELDRLLEELRLTSMNMASGLPPIGSQSTTTTHYYSPKPHSTSSYPRGSTPPVHQTGYLHQQQQQRHSESRFHTTRSASTIGTYGNEDRGPFTYSGTAFSSQPGSYNYLKQSSYHTERRIDSLNRPANQYPSYRSLYSPVPSQRHHSIYTTTLKQRPPMGPRQLSQVHLTIDPECGTAEFVPYYFSKTFSQMKTLSTALCIFQTAQGPTSLLVNGQGPSRREQLLESELNSARQELAQLRRAISLVDERRSTTHHEELSSRLSPSRLPQSRSPGPVHQLQQQQQQFMSTTTSSYQTQQHGHRSSSTFQRSHPRQDTTIAYRQTKVETRVKCQTDESKLDSKKRKKDKAKARTNSESSRRKPLRSCGLEQLGSAQFSPPIQSPNSNRINIIHSDFDENRSSKVDYKIARRPIHITSTARSPPIHRRQNCHGSDCTYCLSDITSNSVRNCCTLEMDSGSSTDREDQYPSICVTSKVKPTMETYHADGTISLRNWEPETTADEVRMNSGHKSWASHLVPKTPLQKQIHIVHYPTRIEKSDSYSDHSRVALDQRIPSVCNHTGSWRQEQQRQQQRYTKRDQMPREWNSKVTSMHTNTGTMNVRYIPVACGYRNSPRPKPKHTEIEKVPVTLVHEVWSSGNTN</sequence>
<feature type="compositionally biased region" description="Polar residues" evidence="1">
    <location>
        <begin position="347"/>
        <end position="364"/>
    </location>
</feature>
<evidence type="ECO:0000256" key="2">
    <source>
        <dbReference type="SAM" id="SignalP"/>
    </source>
</evidence>
<feature type="region of interest" description="Disordered" evidence="1">
    <location>
        <begin position="291"/>
        <end position="428"/>
    </location>
</feature>
<feature type="compositionally biased region" description="Basic and acidic residues" evidence="1">
    <location>
        <begin position="367"/>
        <end position="383"/>
    </location>
</feature>
<dbReference type="Proteomes" id="UP000728185">
    <property type="component" value="Unassembled WGS sequence"/>
</dbReference>
<feature type="compositionally biased region" description="Polar residues" evidence="1">
    <location>
        <begin position="415"/>
        <end position="428"/>
    </location>
</feature>
<dbReference type="OrthoDB" id="6273691at2759"/>
<evidence type="ECO:0000256" key="1">
    <source>
        <dbReference type="SAM" id="MobiDB-lite"/>
    </source>
</evidence>
<feature type="compositionally biased region" description="Low complexity" evidence="1">
    <location>
        <begin position="304"/>
        <end position="342"/>
    </location>
</feature>
<feature type="signal peptide" evidence="2">
    <location>
        <begin position="1"/>
        <end position="21"/>
    </location>
</feature>
<feature type="chain" id="PRO_5034652864" evidence="2">
    <location>
        <begin position="22"/>
        <end position="682"/>
    </location>
</feature>
<feature type="region of interest" description="Disordered" evidence="1">
    <location>
        <begin position="602"/>
        <end position="623"/>
    </location>
</feature>
<reference evidence="3" key="1">
    <citation type="submission" date="2019-05" db="EMBL/GenBank/DDBJ databases">
        <title>Annotation for the trematode Fasciolopsis buski.</title>
        <authorList>
            <person name="Choi Y.-J."/>
        </authorList>
    </citation>
    <scope>NUCLEOTIDE SEQUENCE</scope>
    <source>
        <strain evidence="3">HT</strain>
        <tissue evidence="3">Whole worm</tissue>
    </source>
</reference>
<dbReference type="AlphaFoldDB" id="A0A8E0VL46"/>
<proteinExistence type="predicted"/>
<protein>
    <submittedName>
        <fullName evidence="3">Tensin-3</fullName>
    </submittedName>
</protein>
<keyword evidence="4" id="KW-1185">Reference proteome</keyword>